<keyword evidence="4" id="KW-1185">Reference proteome</keyword>
<name>A0ABT9P6E5_9ACTN</name>
<sequence>MRAVRDDAGVIAIVVTLAISTFLLGVAALAVDLGQAYLRQNDLQSLADRLALAGARGLPVITEPEGALDQVTTTLTSICASGEESGEVCSVTADQWTDGDESNGEITFFADSDRDGQVSPSDAVSDLSTASQALRVLLPPATVQFGLAGALGFGSASIQRAASARIGTPLGSGLLPFALTSTNQGTFCVTDSPTSSPSSSPSSSPTSTPTGTPGSYGTTTSPVRLVLNSGFADGVPVTGADASLSLTSSRWGSLRDVTFHQRTSGSESAPVTSRTGWRTYRVTVPAGSPGTTVEIWATGRQGRSPSTAFTTTPITLTYAGTAATPGAGACTDPLLTVPSGASLEETLRTGATLATDCATASAICLTGNLTAASGLSQALTSGLLTGDGNRPGRLIGDTGNGTYTVGSYDGIDATDLFGSPHLTDERYSGGQSLKAALSSGRAATPAERGWITAAAVRSHRLAVVPVVDPTETPAIVTSFRYVWIGTDSADRGLLWESGTLTGFEGYVIDPGYLPATVSGSGTVGPYLGSAMPKEALLTPDLGGSAG</sequence>
<accession>A0ABT9P6E5</accession>
<feature type="compositionally biased region" description="Low complexity" evidence="1">
    <location>
        <begin position="192"/>
        <end position="220"/>
    </location>
</feature>
<dbReference type="RefSeq" id="WP_307245255.1">
    <property type="nucleotide sequence ID" value="NZ_JAUSQZ010000001.1"/>
</dbReference>
<evidence type="ECO:0000313" key="3">
    <source>
        <dbReference type="EMBL" id="MDP9828252.1"/>
    </source>
</evidence>
<dbReference type="Proteomes" id="UP001235712">
    <property type="component" value="Unassembled WGS sequence"/>
</dbReference>
<evidence type="ECO:0000259" key="2">
    <source>
        <dbReference type="Pfam" id="PF13400"/>
    </source>
</evidence>
<organism evidence="3 4">
    <name type="scientific">Kineosporia succinea</name>
    <dbReference type="NCBI Taxonomy" id="84632"/>
    <lineage>
        <taxon>Bacteria</taxon>
        <taxon>Bacillati</taxon>
        <taxon>Actinomycetota</taxon>
        <taxon>Actinomycetes</taxon>
        <taxon>Kineosporiales</taxon>
        <taxon>Kineosporiaceae</taxon>
        <taxon>Kineosporia</taxon>
    </lineage>
</organism>
<dbReference type="Pfam" id="PF13400">
    <property type="entry name" value="Tad"/>
    <property type="match status" value="1"/>
</dbReference>
<proteinExistence type="predicted"/>
<dbReference type="InterPro" id="IPR028087">
    <property type="entry name" value="Tad_N"/>
</dbReference>
<evidence type="ECO:0000313" key="4">
    <source>
        <dbReference type="Proteomes" id="UP001235712"/>
    </source>
</evidence>
<protein>
    <recommendedName>
        <fullName evidence="2">Putative Flp pilus-assembly TadG-like N-terminal domain-containing protein</fullName>
    </recommendedName>
</protein>
<evidence type="ECO:0000256" key="1">
    <source>
        <dbReference type="SAM" id="MobiDB-lite"/>
    </source>
</evidence>
<feature type="region of interest" description="Disordered" evidence="1">
    <location>
        <begin position="188"/>
        <end position="220"/>
    </location>
</feature>
<feature type="domain" description="Putative Flp pilus-assembly TadG-like N-terminal" evidence="2">
    <location>
        <begin position="9"/>
        <end position="56"/>
    </location>
</feature>
<comment type="caution">
    <text evidence="3">The sequence shown here is derived from an EMBL/GenBank/DDBJ whole genome shotgun (WGS) entry which is preliminary data.</text>
</comment>
<gene>
    <name evidence="3" type="ORF">J2S57_004001</name>
</gene>
<reference evidence="3 4" key="1">
    <citation type="submission" date="2023-07" db="EMBL/GenBank/DDBJ databases">
        <title>Sequencing the genomes of 1000 actinobacteria strains.</title>
        <authorList>
            <person name="Klenk H.-P."/>
        </authorList>
    </citation>
    <scope>NUCLEOTIDE SEQUENCE [LARGE SCALE GENOMIC DNA]</scope>
    <source>
        <strain evidence="3 4">DSM 44388</strain>
    </source>
</reference>
<dbReference type="EMBL" id="JAUSQZ010000001">
    <property type="protein sequence ID" value="MDP9828252.1"/>
    <property type="molecule type" value="Genomic_DNA"/>
</dbReference>